<name>A0A7X6KS52_9CELL</name>
<dbReference type="InterPro" id="IPR052913">
    <property type="entry name" value="Glycopeptide_resist_protein"/>
</dbReference>
<feature type="compositionally biased region" description="Pro residues" evidence="1">
    <location>
        <begin position="236"/>
        <end position="245"/>
    </location>
</feature>
<comment type="caution">
    <text evidence="3">The sequence shown here is derived from an EMBL/GenBank/DDBJ whole genome shotgun (WGS) entry which is preliminary data.</text>
</comment>
<proteinExistence type="predicted"/>
<evidence type="ECO:0000313" key="3">
    <source>
        <dbReference type="EMBL" id="NKY21135.1"/>
    </source>
</evidence>
<feature type="region of interest" description="Disordered" evidence="1">
    <location>
        <begin position="485"/>
        <end position="535"/>
    </location>
</feature>
<dbReference type="Pfam" id="PF12229">
    <property type="entry name" value="PG_binding_4"/>
    <property type="match status" value="1"/>
</dbReference>
<feature type="compositionally biased region" description="Low complexity" evidence="1">
    <location>
        <begin position="146"/>
        <end position="185"/>
    </location>
</feature>
<feature type="domain" description="YoaR-like putative peptidoglycan binding" evidence="2">
    <location>
        <begin position="778"/>
        <end position="850"/>
    </location>
</feature>
<organism evidence="3 4">
    <name type="scientific">Cellulomonas denverensis</name>
    <dbReference type="NCBI Taxonomy" id="264297"/>
    <lineage>
        <taxon>Bacteria</taxon>
        <taxon>Bacillati</taxon>
        <taxon>Actinomycetota</taxon>
        <taxon>Actinomycetes</taxon>
        <taxon>Micrococcales</taxon>
        <taxon>Cellulomonadaceae</taxon>
        <taxon>Cellulomonas</taxon>
    </lineage>
</organism>
<feature type="region of interest" description="Disordered" evidence="1">
    <location>
        <begin position="1"/>
        <end position="468"/>
    </location>
</feature>
<feature type="compositionally biased region" description="Low complexity" evidence="1">
    <location>
        <begin position="322"/>
        <end position="341"/>
    </location>
</feature>
<dbReference type="Pfam" id="PF04294">
    <property type="entry name" value="VanW"/>
    <property type="match status" value="1"/>
</dbReference>
<dbReference type="InterPro" id="IPR022029">
    <property type="entry name" value="YoaR-like_PG-bd"/>
</dbReference>
<dbReference type="PANTHER" id="PTHR35788:SF1">
    <property type="entry name" value="EXPORTED PROTEIN"/>
    <property type="match status" value="1"/>
</dbReference>
<accession>A0A7X6KS52</accession>
<dbReference type="InterPro" id="IPR007391">
    <property type="entry name" value="Vancomycin_resist_VanW"/>
</dbReference>
<dbReference type="AlphaFoldDB" id="A0A7X6KS52"/>
<gene>
    <name evidence="3" type="ORF">HGA03_00465</name>
</gene>
<evidence type="ECO:0000256" key="1">
    <source>
        <dbReference type="SAM" id="MobiDB-lite"/>
    </source>
</evidence>
<dbReference type="Proteomes" id="UP000581206">
    <property type="component" value="Unassembled WGS sequence"/>
</dbReference>
<feature type="compositionally biased region" description="Low complexity" evidence="1">
    <location>
        <begin position="450"/>
        <end position="468"/>
    </location>
</feature>
<feature type="compositionally biased region" description="Low complexity" evidence="1">
    <location>
        <begin position="354"/>
        <end position="370"/>
    </location>
</feature>
<reference evidence="3 4" key="1">
    <citation type="submission" date="2020-04" db="EMBL/GenBank/DDBJ databases">
        <title>MicrobeNet Type strains.</title>
        <authorList>
            <person name="Nicholson A.C."/>
        </authorList>
    </citation>
    <scope>NUCLEOTIDE SEQUENCE [LARGE SCALE GENOMIC DNA]</scope>
    <source>
        <strain evidence="3 4">ATCC BAA-788</strain>
    </source>
</reference>
<dbReference type="RefSeq" id="WP_168628260.1">
    <property type="nucleotide sequence ID" value="NZ_BONL01000003.1"/>
</dbReference>
<evidence type="ECO:0000259" key="2">
    <source>
        <dbReference type="Pfam" id="PF12229"/>
    </source>
</evidence>
<feature type="compositionally biased region" description="Low complexity" evidence="1">
    <location>
        <begin position="207"/>
        <end position="218"/>
    </location>
</feature>
<protein>
    <recommendedName>
        <fullName evidence="2">YoaR-like putative peptidoglycan binding domain-containing protein</fullName>
    </recommendedName>
</protein>
<feature type="compositionally biased region" description="Basic and acidic residues" evidence="1">
    <location>
        <begin position="112"/>
        <end position="126"/>
    </location>
</feature>
<feature type="compositionally biased region" description="Basic and acidic residues" evidence="1">
    <location>
        <begin position="288"/>
        <end position="299"/>
    </location>
</feature>
<dbReference type="EMBL" id="JAAXOX010000001">
    <property type="protein sequence ID" value="NKY21135.1"/>
    <property type="molecule type" value="Genomic_DNA"/>
</dbReference>
<feature type="compositionally biased region" description="Low complexity" evidence="1">
    <location>
        <begin position="405"/>
        <end position="415"/>
    </location>
</feature>
<sequence length="1104" mass="109084">MGQGKSEGSAPEDTTPEATQGSADTPAPASPTTPEPAEASTATRRIPVVAGADDGAPVGEGDGVPTSDGDGEVPEGGAPVGDDAGAREGDEPVGDGDTEAPVSDSLAGEGDGEPREGNAPEAEARQGGEPAGDPAPTAGGGDDPTDPTTTDAEGAAAAPVSAAGEGPSVDQPDDAGAPAAALGDAGATGGPADGPSAATDSTDDRGASSAEPGAAVAAEPDRPGTETSVAEAAPTSPVPTSPVPTSPTADAEPPATSTASEALSPRTEQDAAVSEAPTPRPEQGAALSERETGSPRPEQDAAASGREAGTPKADGSNEPVVDSPAPAAAAASGAAADAAPSTPGRAPIASRLGADSTAESETAGTAAAKTTAHDEADDATTVLPVARDTAGTPAGQNAPSAVWPAAAQGTAAATTPSESQTATPLPSEARQAEAPTSPDAPQTVAPSSPDAPQTAASSAGAPAGKAGDDAATAITPAVAASTAAGTASSAPGSAPGTPGTPGTLGTPGTAPTASGGASAAPTPAREEGSPLDVFDEEPAGKRRWWRPVLIVAGVLVVLGGAYVGGAYALADRVPRGTTVAGIEVGGMSAQDARTALTEGLAERSSQPITVTAREVSGTVDPATAGLTFDVEATVDSLTGIDLRPQRMWQHLAGGGAESPVTEVDEGLLDAAIEDLSGSLTLAPVDGSVVFVDGQPQGVAAVDGWSLDTEGARSTLEDGWLTEALPIELPSDTVTPAITQDEVDRVVRDVASAVVSGPVTVSVAGQNAELPVDVVTAAASFVPQDSQLVLQIDGAALVEQVVSRTTDLLTTAADATFEFQDGAPVIVPGTPGTTLDPAALATAVATAASSTSERTATVELVESDPAQSTQALEELGVKEAISEFSTPLTSEPRRTQNIAAGAAAINGTLIRPGETFSLTEALGPIDAAHGFVQAGAIVNGEHSDAWGGGLSQLSTTTFNAAFEAGMEDVEHTPHSEWFQRYPAGREATLYTGSIDMKWKNTSPYGVLVQAYVADGKTWVRLWSTHHFDVEITSGAKTNVVSPTTVYNTSPTCSAQSAGNPGFSISVTRNVLLNGQVQSTDNLSWRYKPQNRVVCGPDPASQAAAG</sequence>
<keyword evidence="4" id="KW-1185">Reference proteome</keyword>
<evidence type="ECO:0000313" key="4">
    <source>
        <dbReference type="Proteomes" id="UP000581206"/>
    </source>
</evidence>
<feature type="compositionally biased region" description="Low complexity" evidence="1">
    <location>
        <begin position="127"/>
        <end position="137"/>
    </location>
</feature>
<dbReference type="PANTHER" id="PTHR35788">
    <property type="entry name" value="EXPORTED PROTEIN-RELATED"/>
    <property type="match status" value="1"/>
</dbReference>
<feature type="compositionally biased region" description="Low complexity" evidence="1">
    <location>
        <begin position="485"/>
        <end position="523"/>
    </location>
</feature>